<evidence type="ECO:0000313" key="3">
    <source>
        <dbReference type="Proteomes" id="UP000054279"/>
    </source>
</evidence>
<name>A0A0C9U570_SPHS4</name>
<gene>
    <name evidence="2" type="ORF">M422DRAFT_259286</name>
</gene>
<reference evidence="2 3" key="1">
    <citation type="submission" date="2014-06" db="EMBL/GenBank/DDBJ databases">
        <title>Evolutionary Origins and Diversification of the Mycorrhizal Mutualists.</title>
        <authorList>
            <consortium name="DOE Joint Genome Institute"/>
            <consortium name="Mycorrhizal Genomics Consortium"/>
            <person name="Kohler A."/>
            <person name="Kuo A."/>
            <person name="Nagy L.G."/>
            <person name="Floudas D."/>
            <person name="Copeland A."/>
            <person name="Barry K.W."/>
            <person name="Cichocki N."/>
            <person name="Veneault-Fourrey C."/>
            <person name="LaButti K."/>
            <person name="Lindquist E.A."/>
            <person name="Lipzen A."/>
            <person name="Lundell T."/>
            <person name="Morin E."/>
            <person name="Murat C."/>
            <person name="Riley R."/>
            <person name="Ohm R."/>
            <person name="Sun H."/>
            <person name="Tunlid A."/>
            <person name="Henrissat B."/>
            <person name="Grigoriev I.V."/>
            <person name="Hibbett D.S."/>
            <person name="Martin F."/>
        </authorList>
    </citation>
    <scope>NUCLEOTIDE SEQUENCE [LARGE SCALE GENOMIC DNA]</scope>
    <source>
        <strain evidence="2 3">SS14</strain>
    </source>
</reference>
<protein>
    <submittedName>
        <fullName evidence="2">Uncharacterized protein</fullName>
    </submittedName>
</protein>
<feature type="region of interest" description="Disordered" evidence="1">
    <location>
        <begin position="898"/>
        <end position="917"/>
    </location>
</feature>
<dbReference type="EMBL" id="KN837163">
    <property type="protein sequence ID" value="KIJ38133.1"/>
    <property type="molecule type" value="Genomic_DNA"/>
</dbReference>
<proteinExistence type="predicted"/>
<keyword evidence="3" id="KW-1185">Reference proteome</keyword>
<dbReference type="OrthoDB" id="3268409at2759"/>
<sequence length="1056" mass="119531">MPFNLLQLEALEKARKILEEAGLLNSPPSSPHAEVTRFKQLLDFSQDSVHETSSPSTIKYIAPPAAPYTSEDIYFGRNRTTIKAEAQKFIRHPKNGIVEYPETGSFQGEAVVHIFPLQLGASKEDFDPKLNIQYGIWGKHGSQPNTRLFLFPQENESFTLCNQFKAECMAVKKCSYSGRPAYDVSNLGMEQISPFVDSAEREVFMKTLGFFCSLLQNGCLFNPEIDQCDSDDEAEDDDYDGIFEDTGHGSESPSVLYEVLCDIRSIKQDVPRCKGKLVFRKDNFGHSFIQCEKRRKGHQAHLIIRNLNEFNLEYLHALFEDNLPIILEFEKQAAAAGYGPLFPCSFVSSTREQKELCLNFHRTADGILKRGQLVQSEPCSARFEIYYPNDTSLNPWIAMVCRNPHSHSDPRATRTPRAIEELFNSLLNTLGWKLADATPRKIILDAAFMTRLRNILGWAGLRDPSLSDLHPSLGNFDHTARLINKLRLEQFPHGTGFQGILAMIEANASLPSDEVYVRCAEKHDIPGEKSFSLIICMFKRMSELLLQFEIEAWFPKYSRSIVVARAFTTSQSAAAHQILFRRIFEIVEADTGQQVQFRHIHGAGWDTIIADEHRGQALGLGLYLQEICRNMAGYCSVEWTKPLHELKPYDHTKRCLRICFQHYSTRVRSLKPHVSTVIYGAMMSLYSAEPISDYKATLSLIQHGGKKAADWLKNKLSADKSILAAVYHPESKIPLEVWKASPNMTNGNEQSHRNIYRDGIRMSLVPGAMRSFQFDSRSMVTLELFQEHGIYPQDRLPTYHLRASRAVSRTKKVQERTVQANDNELKKTYTQMSKLQDKVLTQTNSLKRTYVAGKDTEAAVKRVRATEKQLEGLRACVSSLQDQSSGTVPIPECLNVHPSQPEQMQANGGPSKPNINSGIEQRILQAPAHLPSHVNQHDYQTIQHIPSNSQTRLPQPLQPPPPSIPLYHTPQYDYANSIQHSYLSPLATVPLPAPYISQNSVVHVHPWMPPNQQRDSYGRENGPPNVPVAYPNLHSPWIQNPYSYPCPYPPPNPSYM</sequence>
<dbReference type="HOGENOM" id="CLU_010536_0_1_1"/>
<organism evidence="2 3">
    <name type="scientific">Sphaerobolus stellatus (strain SS14)</name>
    <dbReference type="NCBI Taxonomy" id="990650"/>
    <lineage>
        <taxon>Eukaryota</taxon>
        <taxon>Fungi</taxon>
        <taxon>Dikarya</taxon>
        <taxon>Basidiomycota</taxon>
        <taxon>Agaricomycotina</taxon>
        <taxon>Agaricomycetes</taxon>
        <taxon>Phallomycetidae</taxon>
        <taxon>Geastrales</taxon>
        <taxon>Sphaerobolaceae</taxon>
        <taxon>Sphaerobolus</taxon>
    </lineage>
</organism>
<evidence type="ECO:0000256" key="1">
    <source>
        <dbReference type="SAM" id="MobiDB-lite"/>
    </source>
</evidence>
<dbReference type="Proteomes" id="UP000054279">
    <property type="component" value="Unassembled WGS sequence"/>
</dbReference>
<evidence type="ECO:0000313" key="2">
    <source>
        <dbReference type="EMBL" id="KIJ38133.1"/>
    </source>
</evidence>
<dbReference type="AlphaFoldDB" id="A0A0C9U570"/>
<accession>A0A0C9U570</accession>